<dbReference type="Pfam" id="PF09719">
    <property type="entry name" value="C_GCAxxG_C_C"/>
    <property type="match status" value="1"/>
</dbReference>
<evidence type="ECO:0000313" key="2">
    <source>
        <dbReference type="Proteomes" id="UP000183995"/>
    </source>
</evidence>
<keyword evidence="2" id="KW-1185">Reference proteome</keyword>
<sequence length="134" mass="14613">MTNTSKEIARLNAQGYCCSQIMVALALDALEDENPELIDAMRGLCKGLYSGLVCGTLAGGACLLSMVDPRAAEEHMIARLVEWFEMTFGSAYGGVTCAKILDDNPMNRYERCPGILEQTYEKCRELLAEAGHAI</sequence>
<organism evidence="1 2">
    <name type="scientific">Sporobacter termitidis DSM 10068</name>
    <dbReference type="NCBI Taxonomy" id="1123282"/>
    <lineage>
        <taxon>Bacteria</taxon>
        <taxon>Bacillati</taxon>
        <taxon>Bacillota</taxon>
        <taxon>Clostridia</taxon>
        <taxon>Eubacteriales</taxon>
        <taxon>Oscillospiraceae</taxon>
        <taxon>Sporobacter</taxon>
    </lineage>
</organism>
<dbReference type="Proteomes" id="UP000183995">
    <property type="component" value="Unassembled WGS sequence"/>
</dbReference>
<dbReference type="STRING" id="1123282.SAMN02745823_03461"/>
<dbReference type="SUPFAM" id="SSF48695">
    <property type="entry name" value="Multiheme cytochromes"/>
    <property type="match status" value="1"/>
</dbReference>
<dbReference type="InterPro" id="IPR036280">
    <property type="entry name" value="Multihaem_cyt_sf"/>
</dbReference>
<reference evidence="1 2" key="1">
    <citation type="submission" date="2016-11" db="EMBL/GenBank/DDBJ databases">
        <authorList>
            <person name="Jaros S."/>
            <person name="Januszkiewicz K."/>
            <person name="Wedrychowicz H."/>
        </authorList>
    </citation>
    <scope>NUCLEOTIDE SEQUENCE [LARGE SCALE GENOMIC DNA]</scope>
    <source>
        <strain evidence="1 2">DSM 10068</strain>
    </source>
</reference>
<dbReference type="AlphaFoldDB" id="A0A1M5ZB03"/>
<name>A0A1M5ZB03_9FIRM</name>
<protein>
    <submittedName>
        <fullName evidence="1">Putative redox-active protein (C_GCAxxG_C_C)</fullName>
    </submittedName>
</protein>
<dbReference type="OrthoDB" id="9791535at2"/>
<dbReference type="NCBIfam" id="NF045669">
    <property type="entry name" value="DVU1555_fam_CGA"/>
    <property type="match status" value="1"/>
</dbReference>
<dbReference type="EMBL" id="FQXV01000016">
    <property type="protein sequence ID" value="SHI21362.1"/>
    <property type="molecule type" value="Genomic_DNA"/>
</dbReference>
<gene>
    <name evidence="1" type="ORF">SAMN02745823_03461</name>
</gene>
<dbReference type="InterPro" id="IPR010181">
    <property type="entry name" value="CGCAxxGCC_motif"/>
</dbReference>
<accession>A0A1M5ZB03</accession>
<dbReference type="RefSeq" id="WP_073081958.1">
    <property type="nucleotide sequence ID" value="NZ_FQXV01000016.1"/>
</dbReference>
<evidence type="ECO:0000313" key="1">
    <source>
        <dbReference type="EMBL" id="SHI21362.1"/>
    </source>
</evidence>
<proteinExistence type="predicted"/>